<gene>
    <name evidence="1" type="ORF">M421DRAFT_426305</name>
</gene>
<accession>A0A6A5R4C2</accession>
<dbReference type="GeneID" id="54352024"/>
<evidence type="ECO:0000313" key="2">
    <source>
        <dbReference type="Proteomes" id="UP000800082"/>
    </source>
</evidence>
<protein>
    <submittedName>
        <fullName evidence="1">Uncharacterized protein</fullName>
    </submittedName>
</protein>
<dbReference type="RefSeq" id="XP_033443194.1">
    <property type="nucleotide sequence ID" value="XM_033594356.1"/>
</dbReference>
<proteinExistence type="predicted"/>
<dbReference type="EMBL" id="ML979012">
    <property type="protein sequence ID" value="KAF1922941.1"/>
    <property type="molecule type" value="Genomic_DNA"/>
</dbReference>
<reference evidence="1" key="1">
    <citation type="journal article" date="2020" name="Stud. Mycol.">
        <title>101 Dothideomycetes genomes: a test case for predicting lifestyles and emergence of pathogens.</title>
        <authorList>
            <person name="Haridas S."/>
            <person name="Albert R."/>
            <person name="Binder M."/>
            <person name="Bloem J."/>
            <person name="Labutti K."/>
            <person name="Salamov A."/>
            <person name="Andreopoulos B."/>
            <person name="Baker S."/>
            <person name="Barry K."/>
            <person name="Bills G."/>
            <person name="Bluhm B."/>
            <person name="Cannon C."/>
            <person name="Castanera R."/>
            <person name="Culley D."/>
            <person name="Daum C."/>
            <person name="Ezra D."/>
            <person name="Gonzalez J."/>
            <person name="Henrissat B."/>
            <person name="Kuo A."/>
            <person name="Liang C."/>
            <person name="Lipzen A."/>
            <person name="Lutzoni F."/>
            <person name="Magnuson J."/>
            <person name="Mondo S."/>
            <person name="Nolan M."/>
            <person name="Ohm R."/>
            <person name="Pangilinan J."/>
            <person name="Park H.-J."/>
            <person name="Ramirez L."/>
            <person name="Alfaro M."/>
            <person name="Sun H."/>
            <person name="Tritt A."/>
            <person name="Yoshinaga Y."/>
            <person name="Zwiers L.-H."/>
            <person name="Turgeon B."/>
            <person name="Goodwin S."/>
            <person name="Spatafora J."/>
            <person name="Crous P."/>
            <person name="Grigoriev I."/>
        </authorList>
    </citation>
    <scope>NUCLEOTIDE SEQUENCE</scope>
    <source>
        <strain evidence="1">CBS 183.55</strain>
    </source>
</reference>
<sequence>MSRNCCSYGPFGLSCTSQPPLSRKEKLNRSLLLAGSVYDYGNADSRNKTISGNMQALLARMLSSNCC</sequence>
<dbReference type="PROSITE" id="PS51257">
    <property type="entry name" value="PROKAR_LIPOPROTEIN"/>
    <property type="match status" value="1"/>
</dbReference>
<keyword evidence="2" id="KW-1185">Reference proteome</keyword>
<dbReference type="AlphaFoldDB" id="A0A6A5R4C2"/>
<dbReference type="Proteomes" id="UP000800082">
    <property type="component" value="Unassembled WGS sequence"/>
</dbReference>
<organism evidence="1 2">
    <name type="scientific">Didymella exigua CBS 183.55</name>
    <dbReference type="NCBI Taxonomy" id="1150837"/>
    <lineage>
        <taxon>Eukaryota</taxon>
        <taxon>Fungi</taxon>
        <taxon>Dikarya</taxon>
        <taxon>Ascomycota</taxon>
        <taxon>Pezizomycotina</taxon>
        <taxon>Dothideomycetes</taxon>
        <taxon>Pleosporomycetidae</taxon>
        <taxon>Pleosporales</taxon>
        <taxon>Pleosporineae</taxon>
        <taxon>Didymellaceae</taxon>
        <taxon>Didymella</taxon>
    </lineage>
</organism>
<evidence type="ECO:0000313" key="1">
    <source>
        <dbReference type="EMBL" id="KAF1922941.1"/>
    </source>
</evidence>
<name>A0A6A5R4C2_9PLEO</name>